<dbReference type="InterPro" id="IPR045625">
    <property type="entry name" value="DUF6427"/>
</dbReference>
<comment type="caution">
    <text evidence="2">The sequence shown here is derived from an EMBL/GenBank/DDBJ whole genome shotgun (WGS) entry which is preliminary data.</text>
</comment>
<feature type="transmembrane region" description="Helical" evidence="1">
    <location>
        <begin position="281"/>
        <end position="299"/>
    </location>
</feature>
<feature type="transmembrane region" description="Helical" evidence="1">
    <location>
        <begin position="306"/>
        <end position="325"/>
    </location>
</feature>
<sequence length="329" mass="37314">MIGVFKQKSPANILLLLIVGILIKLPAFINPHPAVTHSSDGYFYTRIVEALNPSAAGFPLLYPLLAFTLLFLQANLLTRFINHHRMMNRLNYLPGLAYMVVTSLLPDWNYFSASLLANTILLYILPAIFNTYNKPQARGSIFNIGLALGIASFFYSPIIFFGLWVILALSILRPFKLNEWLLCILGITTPYYFLAIYLLLTDSFSWEVLLPQISIGLPKIKQSAWMAGSVFLIMVPFLVGGYYVQDHLRRMLIQVRKGWSILLFYLLIALLIPFVNTGNSLESWIMALLPMAAFHAFGYMHASYKILPLIFFWASVVLILVYQYAGPGW</sequence>
<name>A0ABW6A7W3_9BACT</name>
<feature type="transmembrane region" description="Helical" evidence="1">
    <location>
        <begin position="60"/>
        <end position="81"/>
    </location>
</feature>
<proteinExistence type="predicted"/>
<feature type="transmembrane region" description="Helical" evidence="1">
    <location>
        <begin position="180"/>
        <end position="200"/>
    </location>
</feature>
<organism evidence="2 3">
    <name type="scientific">Terrimonas rubra</name>
    <dbReference type="NCBI Taxonomy" id="1035890"/>
    <lineage>
        <taxon>Bacteria</taxon>
        <taxon>Pseudomonadati</taxon>
        <taxon>Bacteroidota</taxon>
        <taxon>Chitinophagia</taxon>
        <taxon>Chitinophagales</taxon>
        <taxon>Chitinophagaceae</taxon>
        <taxon>Terrimonas</taxon>
    </lineage>
</organism>
<feature type="transmembrane region" description="Helical" evidence="1">
    <location>
        <begin position="141"/>
        <end position="168"/>
    </location>
</feature>
<evidence type="ECO:0000313" key="2">
    <source>
        <dbReference type="EMBL" id="MFD2920716.1"/>
    </source>
</evidence>
<accession>A0ABW6A7W3</accession>
<dbReference type="RefSeq" id="WP_386099607.1">
    <property type="nucleotide sequence ID" value="NZ_JBHUOZ010000003.1"/>
</dbReference>
<feature type="transmembrane region" description="Helical" evidence="1">
    <location>
        <begin position="12"/>
        <end position="29"/>
    </location>
</feature>
<evidence type="ECO:0000256" key="1">
    <source>
        <dbReference type="SAM" id="Phobius"/>
    </source>
</evidence>
<protein>
    <submittedName>
        <fullName evidence="2">DUF6427 family protein</fullName>
    </submittedName>
</protein>
<reference evidence="3" key="1">
    <citation type="journal article" date="2019" name="Int. J. Syst. Evol. Microbiol.">
        <title>The Global Catalogue of Microorganisms (GCM) 10K type strain sequencing project: providing services to taxonomists for standard genome sequencing and annotation.</title>
        <authorList>
            <consortium name="The Broad Institute Genomics Platform"/>
            <consortium name="The Broad Institute Genome Sequencing Center for Infectious Disease"/>
            <person name="Wu L."/>
            <person name="Ma J."/>
        </authorList>
    </citation>
    <scope>NUCLEOTIDE SEQUENCE [LARGE SCALE GENOMIC DNA]</scope>
    <source>
        <strain evidence="3">KCTC 23299</strain>
    </source>
</reference>
<keyword evidence="1" id="KW-1133">Transmembrane helix</keyword>
<feature type="transmembrane region" description="Helical" evidence="1">
    <location>
        <begin position="256"/>
        <end position="275"/>
    </location>
</feature>
<keyword evidence="1" id="KW-0472">Membrane</keyword>
<keyword evidence="1" id="KW-0812">Transmembrane</keyword>
<keyword evidence="3" id="KW-1185">Reference proteome</keyword>
<feature type="transmembrane region" description="Helical" evidence="1">
    <location>
        <begin position="224"/>
        <end position="244"/>
    </location>
</feature>
<gene>
    <name evidence="2" type="ORF">ACFS6H_13410</name>
</gene>
<feature type="transmembrane region" description="Helical" evidence="1">
    <location>
        <begin position="108"/>
        <end position="129"/>
    </location>
</feature>
<dbReference type="EMBL" id="JBHUOZ010000003">
    <property type="protein sequence ID" value="MFD2920716.1"/>
    <property type="molecule type" value="Genomic_DNA"/>
</dbReference>
<evidence type="ECO:0000313" key="3">
    <source>
        <dbReference type="Proteomes" id="UP001597511"/>
    </source>
</evidence>
<dbReference type="Pfam" id="PF19992">
    <property type="entry name" value="DUF6427"/>
    <property type="match status" value="1"/>
</dbReference>
<dbReference type="Proteomes" id="UP001597511">
    <property type="component" value="Unassembled WGS sequence"/>
</dbReference>